<dbReference type="AlphaFoldDB" id="A0AAT9HHD7"/>
<gene>
    <name evidence="1" type="ORF">SHKM778_32120</name>
</gene>
<organism evidence="1">
    <name type="scientific">Streptomyces haneummycinicus</name>
    <dbReference type="NCBI Taxonomy" id="3074435"/>
    <lineage>
        <taxon>Bacteria</taxon>
        <taxon>Bacillati</taxon>
        <taxon>Actinomycetota</taxon>
        <taxon>Actinomycetes</taxon>
        <taxon>Kitasatosporales</taxon>
        <taxon>Streptomycetaceae</taxon>
        <taxon>Streptomyces</taxon>
    </lineage>
</organism>
<protein>
    <submittedName>
        <fullName evidence="1">Uncharacterized protein</fullName>
    </submittedName>
</protein>
<name>A0AAT9HHD7_9ACTN</name>
<proteinExistence type="predicted"/>
<sequence>MVGNDQEEKVLRHAVSNLLDQELGAGALTNWRRAILAALRLCVGLGAEYKMNPTAKLPAVAAGAPPLAPPMARSEGLEVGGGEIHWNFVRNRSFVPHGAAY</sequence>
<dbReference type="EMBL" id="AP035768">
    <property type="protein sequence ID" value="BFO16824.1"/>
    <property type="molecule type" value="Genomic_DNA"/>
</dbReference>
<accession>A0AAT9HHD7</accession>
<evidence type="ECO:0000313" key="1">
    <source>
        <dbReference type="EMBL" id="BFO16824.1"/>
    </source>
</evidence>
<reference evidence="1" key="2">
    <citation type="submission" date="2024-07" db="EMBL/GenBank/DDBJ databases">
        <title>Streptomyces haneummycinica sp. nov., a new antibiotic-producing actinobacterium isolated from marine sediment.</title>
        <authorList>
            <person name="Uemura M."/>
            <person name="Hamada M."/>
            <person name="Hirano S."/>
            <person name="Kobayashi K."/>
            <person name="Ohshiro T."/>
            <person name="Kobayashi T."/>
            <person name="Terahara T."/>
        </authorList>
    </citation>
    <scope>NUCLEOTIDE SEQUENCE</scope>
    <source>
        <strain evidence="1">KM77-8</strain>
    </source>
</reference>
<reference evidence="1" key="1">
    <citation type="submission" date="2024-06" db="EMBL/GenBank/DDBJ databases">
        <authorList>
            <consortium name="consrtm"/>
            <person name="Uemura M."/>
            <person name="Terahara T."/>
        </authorList>
    </citation>
    <scope>NUCLEOTIDE SEQUENCE</scope>
    <source>
        <strain evidence="1">KM77-8</strain>
    </source>
</reference>